<comment type="similarity">
    <text evidence="4">Belongs to the cytochrome P450 family.</text>
</comment>
<evidence type="ECO:0000313" key="13">
    <source>
        <dbReference type="EMBL" id="KAF7335623.1"/>
    </source>
</evidence>
<comment type="caution">
    <text evidence="13">The sequence shown here is derived from an EMBL/GenBank/DDBJ whole genome shotgun (WGS) entry which is preliminary data.</text>
</comment>
<protein>
    <submittedName>
        <fullName evidence="13">Cytochrome P450</fullName>
    </submittedName>
</protein>
<dbReference type="Pfam" id="PF00067">
    <property type="entry name" value="p450"/>
    <property type="match status" value="1"/>
</dbReference>
<evidence type="ECO:0000256" key="6">
    <source>
        <dbReference type="ARBA" id="ARBA00022692"/>
    </source>
</evidence>
<comment type="cofactor">
    <cofactor evidence="1">
        <name>heme</name>
        <dbReference type="ChEBI" id="CHEBI:30413"/>
    </cofactor>
</comment>
<comment type="pathway">
    <text evidence="3">Secondary metabolite biosynthesis; terpenoid biosynthesis.</text>
</comment>
<dbReference type="GO" id="GO:0004497">
    <property type="term" value="F:monooxygenase activity"/>
    <property type="evidence" value="ECO:0007669"/>
    <property type="project" value="UniProtKB-KW"/>
</dbReference>
<dbReference type="PANTHER" id="PTHR24305:SF166">
    <property type="entry name" value="CYTOCHROME P450 12A4, MITOCHONDRIAL-RELATED"/>
    <property type="match status" value="1"/>
</dbReference>
<proteinExistence type="inferred from homology"/>
<dbReference type="InterPro" id="IPR001128">
    <property type="entry name" value="Cyt_P450"/>
</dbReference>
<evidence type="ECO:0000256" key="4">
    <source>
        <dbReference type="ARBA" id="ARBA00010617"/>
    </source>
</evidence>
<organism evidence="13 14">
    <name type="scientific">Mycena venus</name>
    <dbReference type="NCBI Taxonomy" id="2733690"/>
    <lineage>
        <taxon>Eukaryota</taxon>
        <taxon>Fungi</taxon>
        <taxon>Dikarya</taxon>
        <taxon>Basidiomycota</taxon>
        <taxon>Agaricomycotina</taxon>
        <taxon>Agaricomycetes</taxon>
        <taxon>Agaricomycetidae</taxon>
        <taxon>Agaricales</taxon>
        <taxon>Marasmiineae</taxon>
        <taxon>Mycenaceae</taxon>
        <taxon>Mycena</taxon>
    </lineage>
</organism>
<name>A0A8H7CHH7_9AGAR</name>
<keyword evidence="6" id="KW-0812">Transmembrane</keyword>
<dbReference type="Gene3D" id="1.10.630.10">
    <property type="entry name" value="Cytochrome P450"/>
    <property type="match status" value="1"/>
</dbReference>
<evidence type="ECO:0000256" key="12">
    <source>
        <dbReference type="ARBA" id="ARBA00023136"/>
    </source>
</evidence>
<gene>
    <name evidence="13" type="ORF">MVEN_02217200</name>
</gene>
<reference evidence="13" key="1">
    <citation type="submission" date="2020-05" db="EMBL/GenBank/DDBJ databases">
        <title>Mycena genomes resolve the evolution of fungal bioluminescence.</title>
        <authorList>
            <person name="Tsai I.J."/>
        </authorList>
    </citation>
    <scope>NUCLEOTIDE SEQUENCE</scope>
    <source>
        <strain evidence="13">CCC161011</strain>
    </source>
</reference>
<keyword evidence="5" id="KW-0349">Heme</keyword>
<evidence type="ECO:0000256" key="3">
    <source>
        <dbReference type="ARBA" id="ARBA00004721"/>
    </source>
</evidence>
<dbReference type="GO" id="GO:0005506">
    <property type="term" value="F:iron ion binding"/>
    <property type="evidence" value="ECO:0007669"/>
    <property type="project" value="InterPro"/>
</dbReference>
<dbReference type="SUPFAM" id="SSF48264">
    <property type="entry name" value="Cytochrome P450"/>
    <property type="match status" value="1"/>
</dbReference>
<accession>A0A8H7CHH7</accession>
<dbReference type="GO" id="GO:0020037">
    <property type="term" value="F:heme binding"/>
    <property type="evidence" value="ECO:0007669"/>
    <property type="project" value="InterPro"/>
</dbReference>
<dbReference type="GO" id="GO:0016705">
    <property type="term" value="F:oxidoreductase activity, acting on paired donors, with incorporation or reduction of molecular oxygen"/>
    <property type="evidence" value="ECO:0007669"/>
    <property type="project" value="InterPro"/>
</dbReference>
<keyword evidence="12" id="KW-0472">Membrane</keyword>
<keyword evidence="8" id="KW-1133">Transmembrane helix</keyword>
<dbReference type="OrthoDB" id="6692864at2759"/>
<evidence type="ECO:0000256" key="5">
    <source>
        <dbReference type="ARBA" id="ARBA00022617"/>
    </source>
</evidence>
<evidence type="ECO:0000256" key="10">
    <source>
        <dbReference type="ARBA" id="ARBA00023004"/>
    </source>
</evidence>
<evidence type="ECO:0000313" key="14">
    <source>
        <dbReference type="Proteomes" id="UP000620124"/>
    </source>
</evidence>
<evidence type="ECO:0000256" key="9">
    <source>
        <dbReference type="ARBA" id="ARBA00023002"/>
    </source>
</evidence>
<dbReference type="EMBL" id="JACAZI010000024">
    <property type="protein sequence ID" value="KAF7335623.1"/>
    <property type="molecule type" value="Genomic_DNA"/>
</dbReference>
<evidence type="ECO:0000256" key="2">
    <source>
        <dbReference type="ARBA" id="ARBA00004370"/>
    </source>
</evidence>
<dbReference type="InterPro" id="IPR050121">
    <property type="entry name" value="Cytochrome_P450_monoxygenase"/>
</dbReference>
<evidence type="ECO:0000256" key="8">
    <source>
        <dbReference type="ARBA" id="ARBA00022989"/>
    </source>
</evidence>
<keyword evidence="11" id="KW-0503">Monooxygenase</keyword>
<evidence type="ECO:0000256" key="7">
    <source>
        <dbReference type="ARBA" id="ARBA00022723"/>
    </source>
</evidence>
<sequence length="473" mass="53070">MVVDTSFHLATSAAVSGVAAWTYLHTHPLRGDYAAPFYLAFTTFGIHVAAALGSTLCYRLSPWHSLAQFPGPFLWRISSLQLVHVSFTGKRYLVLDDLHRKYGPFVRIGPSQLSVNLHSASNVIYGASTHMEKGDSYVTPGHLGAVALFFKQKTRAIHLERKRIWSPAFTGPSIANFVPAVERRTQELIHCINRRQSQNKEKLFDLSKVFCHWAYDIMCEMVFGGSNNLELMENGDADGLIHGGKMATIVLDCVGQSPWLMDLAWHLPMGKTMVRLKNVAATMMRNRVKADAETTMRDLTSYLLDGRTSSGDAIPLTDLELEAVVAIQGGSDNTSTTLSLAFYHMLISPYGYYSKLQQELDHAFPQRAGPLDWDILAALPYLNAYHTAELRSMAPIFRKVQLWHLQLTLSKPAPIISIQIRWISGSKDGFQVDSDLDLKLKRPRYIHFPPARMFASRNHSHIKRCGVQLPAWC</sequence>
<keyword evidence="10" id="KW-0408">Iron</keyword>
<dbReference type="Proteomes" id="UP000620124">
    <property type="component" value="Unassembled WGS sequence"/>
</dbReference>
<keyword evidence="9" id="KW-0560">Oxidoreductase</keyword>
<dbReference type="InterPro" id="IPR036396">
    <property type="entry name" value="Cyt_P450_sf"/>
</dbReference>
<evidence type="ECO:0000256" key="11">
    <source>
        <dbReference type="ARBA" id="ARBA00023033"/>
    </source>
</evidence>
<dbReference type="GO" id="GO:0016020">
    <property type="term" value="C:membrane"/>
    <property type="evidence" value="ECO:0007669"/>
    <property type="project" value="UniProtKB-SubCell"/>
</dbReference>
<dbReference type="PANTHER" id="PTHR24305">
    <property type="entry name" value="CYTOCHROME P450"/>
    <property type="match status" value="1"/>
</dbReference>
<dbReference type="AlphaFoldDB" id="A0A8H7CHH7"/>
<keyword evidence="14" id="KW-1185">Reference proteome</keyword>
<comment type="subcellular location">
    <subcellularLocation>
        <location evidence="2">Membrane</location>
    </subcellularLocation>
</comment>
<keyword evidence="7" id="KW-0479">Metal-binding</keyword>
<evidence type="ECO:0000256" key="1">
    <source>
        <dbReference type="ARBA" id="ARBA00001971"/>
    </source>
</evidence>